<dbReference type="InterPro" id="IPR001099">
    <property type="entry name" value="Chalcone/stilbene_synt_N"/>
</dbReference>
<dbReference type="Pfam" id="PF00195">
    <property type="entry name" value="Chal_sti_synt_N"/>
    <property type="match status" value="1"/>
</dbReference>
<protein>
    <recommendedName>
        <fullName evidence="8">Chalcone synthase</fullName>
    </recommendedName>
</protein>
<dbReference type="InterPro" id="IPR012328">
    <property type="entry name" value="Chalcone/stilbene_synt_C"/>
</dbReference>
<dbReference type="InterPro" id="IPR016039">
    <property type="entry name" value="Thiolase-like"/>
</dbReference>
<evidence type="ECO:0000256" key="1">
    <source>
        <dbReference type="ARBA" id="ARBA00005531"/>
    </source>
</evidence>
<comment type="similarity">
    <text evidence="1 3">Belongs to the thiolase-like superfamily. Chalcone/stilbene synthases family.</text>
</comment>
<evidence type="ECO:0000259" key="4">
    <source>
        <dbReference type="Pfam" id="PF00195"/>
    </source>
</evidence>
<keyword evidence="2 3" id="KW-0808">Transferase</keyword>
<evidence type="ECO:0008006" key="8">
    <source>
        <dbReference type="Google" id="ProtNLM"/>
    </source>
</evidence>
<name>A0ABR3AFA6_9AGAR</name>
<evidence type="ECO:0000256" key="3">
    <source>
        <dbReference type="RuleBase" id="RU003633"/>
    </source>
</evidence>
<dbReference type="PANTHER" id="PTHR11877">
    <property type="entry name" value="HYDROXYMETHYLGLUTARYL-COA SYNTHASE"/>
    <property type="match status" value="1"/>
</dbReference>
<organism evidence="6 7">
    <name type="scientific">Marasmius tenuissimus</name>
    <dbReference type="NCBI Taxonomy" id="585030"/>
    <lineage>
        <taxon>Eukaryota</taxon>
        <taxon>Fungi</taxon>
        <taxon>Dikarya</taxon>
        <taxon>Basidiomycota</taxon>
        <taxon>Agaricomycotina</taxon>
        <taxon>Agaricomycetes</taxon>
        <taxon>Agaricomycetidae</taxon>
        <taxon>Agaricales</taxon>
        <taxon>Marasmiineae</taxon>
        <taxon>Marasmiaceae</taxon>
        <taxon>Marasmius</taxon>
    </lineage>
</organism>
<keyword evidence="7" id="KW-1185">Reference proteome</keyword>
<dbReference type="Proteomes" id="UP001437256">
    <property type="component" value="Unassembled WGS sequence"/>
</dbReference>
<feature type="domain" description="Chalcone/stilbene synthase N-terminal" evidence="4">
    <location>
        <begin position="19"/>
        <end position="174"/>
    </location>
</feature>
<keyword evidence="3" id="KW-0012">Acyltransferase</keyword>
<dbReference type="EMBL" id="JBBXMP010000002">
    <property type="protein sequence ID" value="KAL0072067.1"/>
    <property type="molecule type" value="Genomic_DNA"/>
</dbReference>
<reference evidence="6 7" key="1">
    <citation type="submission" date="2024-05" db="EMBL/GenBank/DDBJ databases">
        <title>A draft genome resource for the thread blight pathogen Marasmius tenuissimus strain MS-2.</title>
        <authorList>
            <person name="Yulfo-Soto G.E."/>
            <person name="Baruah I.K."/>
            <person name="Amoako-Attah I."/>
            <person name="Bukari Y."/>
            <person name="Meinhardt L.W."/>
            <person name="Bailey B.A."/>
            <person name="Cohen S.P."/>
        </authorList>
    </citation>
    <scope>NUCLEOTIDE SEQUENCE [LARGE SCALE GENOMIC DNA]</scope>
    <source>
        <strain evidence="6 7">MS-2</strain>
    </source>
</reference>
<dbReference type="PIRSF" id="PIRSF000451">
    <property type="entry name" value="PKS_III"/>
    <property type="match status" value="1"/>
</dbReference>
<dbReference type="SUPFAM" id="SSF53901">
    <property type="entry name" value="Thiolase-like"/>
    <property type="match status" value="2"/>
</dbReference>
<evidence type="ECO:0000259" key="5">
    <source>
        <dbReference type="Pfam" id="PF02797"/>
    </source>
</evidence>
<evidence type="ECO:0000256" key="2">
    <source>
        <dbReference type="ARBA" id="ARBA00022679"/>
    </source>
</evidence>
<dbReference type="Gene3D" id="3.40.47.10">
    <property type="match status" value="2"/>
</dbReference>
<feature type="domain" description="Chalcone/stilbene synthase C-terminal" evidence="5">
    <location>
        <begin position="195"/>
        <end position="342"/>
    </location>
</feature>
<dbReference type="InterPro" id="IPR011141">
    <property type="entry name" value="Polyketide_synthase_type-III"/>
</dbReference>
<accession>A0ABR3AFA6</accession>
<evidence type="ECO:0000313" key="6">
    <source>
        <dbReference type="EMBL" id="KAL0072067.1"/>
    </source>
</evidence>
<comment type="caution">
    <text evidence="6">The sequence shown here is derived from an EMBL/GenBank/DDBJ whole genome shotgun (WGS) entry which is preliminary data.</text>
</comment>
<dbReference type="PANTHER" id="PTHR11877:SF46">
    <property type="entry name" value="TYPE III POLYKETIDE SYNTHASE A"/>
    <property type="match status" value="1"/>
</dbReference>
<sequence>MKKVLSINRNTGILRSSIITPEHPFVNQTDAPSMDALHDMFNAAGVPLAAAAARKAMEEARIDVSQITHVVSTTCTDAAHPGFDCLVIKELGITHPIETVLLQGAGCSGGLAALRTAASMALGHSFRRRPARILCVALEVCTTMARSELDRIDELQEAGIGVCLFSDCGAALVLSNGIGEQASEPLYSLLGWEHSVLPATESDLRFDIDSRGWKLVLTPRVPTFVAQVLLPAFANLVQKIDLPEKYRSVQNLEWAIHPGGVAILKSAEKALGISPEHLRASYEVYRSHGNSSSATIFSVLDRARYYDVTDPETYDGQHWAREFIVGCAFGPGISAEMCMLKRLKKSAQNQDVDSSKE</sequence>
<dbReference type="Pfam" id="PF02797">
    <property type="entry name" value="Chal_sti_synt_C"/>
    <property type="match status" value="1"/>
</dbReference>
<evidence type="ECO:0000313" key="7">
    <source>
        <dbReference type="Proteomes" id="UP001437256"/>
    </source>
</evidence>
<gene>
    <name evidence="6" type="ORF">AAF712_000990</name>
</gene>
<proteinExistence type="inferred from homology"/>